<protein>
    <submittedName>
        <fullName evidence="3">SPOR domain-containing protein</fullName>
    </submittedName>
</protein>
<dbReference type="EMBL" id="JBHSWD010000001">
    <property type="protein sequence ID" value="MFC6591460.1"/>
    <property type="molecule type" value="Genomic_DNA"/>
</dbReference>
<dbReference type="SUPFAM" id="SSF110997">
    <property type="entry name" value="Sporulation related repeat"/>
    <property type="match status" value="2"/>
</dbReference>
<reference evidence="4" key="1">
    <citation type="journal article" date="2019" name="Int. J. Syst. Evol. Microbiol.">
        <title>The Global Catalogue of Microorganisms (GCM) 10K type strain sequencing project: providing services to taxonomists for standard genome sequencing and annotation.</title>
        <authorList>
            <consortium name="The Broad Institute Genomics Platform"/>
            <consortium name="The Broad Institute Genome Sequencing Center for Infectious Disease"/>
            <person name="Wu L."/>
            <person name="Ma J."/>
        </authorList>
    </citation>
    <scope>NUCLEOTIDE SEQUENCE [LARGE SCALE GENOMIC DNA]</scope>
    <source>
        <strain evidence="4">CGMCC 1.15772</strain>
    </source>
</reference>
<evidence type="ECO:0000313" key="4">
    <source>
        <dbReference type="Proteomes" id="UP001596297"/>
    </source>
</evidence>
<feature type="region of interest" description="Disordered" evidence="1">
    <location>
        <begin position="244"/>
        <end position="349"/>
    </location>
</feature>
<feature type="compositionally biased region" description="Low complexity" evidence="1">
    <location>
        <begin position="281"/>
        <end position="328"/>
    </location>
</feature>
<feature type="compositionally biased region" description="Low complexity" evidence="1">
    <location>
        <begin position="42"/>
        <end position="68"/>
    </location>
</feature>
<keyword evidence="4" id="KW-1185">Reference proteome</keyword>
<sequence length="419" mass="42120">MTRLQGQRKRWPDILIALLALALLGGFAYLLLAPKAPEPTVQTQTTVQTPIPTAPGTVTATPPATPETSVQEGTEAAPVATPEESPSEAAQAPASEESNTSAQPVPEPEPQAPVSSTVAEAPAAVIEAPQPAPVEAPEPPSPQTPPPADVAALPTQPASGSAVAASAARAPTRSEYRISLGGFGSSARALSSTQAVASLGYTVYPIDLGDQVVAQVGPFATAAEAQRALADIQRVYSRAALFAPRPGATQNSDSADTSDTGAAQPSSTQPTSTRPAPPRAAPAAAATPSRAAQPATRTPAPAPAAAQAPAQARQPARASAPPAAAAPTSPAPSPAPSEASQPAPKAAPSGPVYLQVGAFEQPEGAQKLVAQLRDEGFSPTVDAPEGERVTVLIGPFSGEAVTAAESQLDASGYDHFRIR</sequence>
<feature type="domain" description="SPOR" evidence="2">
    <location>
        <begin position="346"/>
        <end position="419"/>
    </location>
</feature>
<dbReference type="RefSeq" id="WP_380082463.1">
    <property type="nucleotide sequence ID" value="NZ_JBHSWD010000001.1"/>
</dbReference>
<evidence type="ECO:0000256" key="1">
    <source>
        <dbReference type="SAM" id="MobiDB-lite"/>
    </source>
</evidence>
<evidence type="ECO:0000313" key="3">
    <source>
        <dbReference type="EMBL" id="MFC6591460.1"/>
    </source>
</evidence>
<feature type="compositionally biased region" description="Pro residues" evidence="1">
    <location>
        <begin position="130"/>
        <end position="148"/>
    </location>
</feature>
<proteinExistence type="predicted"/>
<dbReference type="InterPro" id="IPR036680">
    <property type="entry name" value="SPOR-like_sf"/>
</dbReference>
<dbReference type="PROSITE" id="PS51724">
    <property type="entry name" value="SPOR"/>
    <property type="match status" value="2"/>
</dbReference>
<organism evidence="3 4">
    <name type="scientific">Deinococcus lacus</name>
    <dbReference type="NCBI Taxonomy" id="392561"/>
    <lineage>
        <taxon>Bacteria</taxon>
        <taxon>Thermotogati</taxon>
        <taxon>Deinococcota</taxon>
        <taxon>Deinococci</taxon>
        <taxon>Deinococcales</taxon>
        <taxon>Deinococcaceae</taxon>
        <taxon>Deinococcus</taxon>
    </lineage>
</organism>
<comment type="caution">
    <text evidence="3">The sequence shown here is derived from an EMBL/GenBank/DDBJ whole genome shotgun (WGS) entry which is preliminary data.</text>
</comment>
<gene>
    <name evidence="3" type="ORF">ACFP81_05155</name>
</gene>
<feature type="compositionally biased region" description="Low complexity" evidence="1">
    <location>
        <begin position="112"/>
        <end position="129"/>
    </location>
</feature>
<dbReference type="Gene3D" id="3.30.70.1070">
    <property type="entry name" value="Sporulation related repeat"/>
    <property type="match status" value="2"/>
</dbReference>
<evidence type="ECO:0000259" key="2">
    <source>
        <dbReference type="PROSITE" id="PS51724"/>
    </source>
</evidence>
<feature type="compositionally biased region" description="Low complexity" evidence="1">
    <location>
        <begin position="262"/>
        <end position="274"/>
    </location>
</feature>
<feature type="region of interest" description="Disordered" evidence="1">
    <location>
        <begin position="42"/>
        <end position="166"/>
    </location>
</feature>
<dbReference type="Pfam" id="PF05036">
    <property type="entry name" value="SPOR"/>
    <property type="match status" value="2"/>
</dbReference>
<feature type="compositionally biased region" description="Low complexity" evidence="1">
    <location>
        <begin position="75"/>
        <end position="104"/>
    </location>
</feature>
<feature type="domain" description="SPOR" evidence="2">
    <location>
        <begin position="170"/>
        <end position="246"/>
    </location>
</feature>
<feature type="compositionally biased region" description="Polar residues" evidence="1">
    <location>
        <begin position="248"/>
        <end position="261"/>
    </location>
</feature>
<accession>A0ABW1YD46</accession>
<dbReference type="Proteomes" id="UP001596297">
    <property type="component" value="Unassembled WGS sequence"/>
</dbReference>
<dbReference type="InterPro" id="IPR007730">
    <property type="entry name" value="SPOR-like_dom"/>
</dbReference>
<name>A0ABW1YD46_9DEIO</name>
<feature type="compositionally biased region" description="Low complexity" evidence="1">
    <location>
        <begin position="336"/>
        <end position="349"/>
    </location>
</feature>